<comment type="caution">
    <text evidence="2">The sequence shown here is derived from an EMBL/GenBank/DDBJ whole genome shotgun (WGS) entry which is preliminary data.</text>
</comment>
<protein>
    <submittedName>
        <fullName evidence="2">Uncharacterized protein</fullName>
    </submittedName>
</protein>
<dbReference type="RefSeq" id="WP_022712966.1">
    <property type="nucleotide sequence ID" value="NZ_ATTQ01000001.1"/>
</dbReference>
<evidence type="ECO:0000256" key="1">
    <source>
        <dbReference type="SAM" id="MobiDB-lite"/>
    </source>
</evidence>
<feature type="region of interest" description="Disordered" evidence="1">
    <location>
        <begin position="1"/>
        <end position="27"/>
    </location>
</feature>
<proteinExistence type="predicted"/>
<reference evidence="2 3" key="1">
    <citation type="submission" date="2019-06" db="EMBL/GenBank/DDBJ databases">
        <title>Pac Bio to generate improved reference genome sequences for organisms with transposon mutant libraries (support for FEBA project).</title>
        <authorList>
            <person name="Blow M."/>
        </authorList>
    </citation>
    <scope>NUCLEOTIDE SEQUENCE [LARGE SCALE GENOMIC DNA]</scope>
    <source>
        <strain evidence="2 3">USDA 1844</strain>
    </source>
</reference>
<accession>A0A559TH85</accession>
<dbReference type="EMBL" id="VISO01000002">
    <property type="protein sequence ID" value="TVZ73943.1"/>
    <property type="molecule type" value="Genomic_DNA"/>
</dbReference>
<evidence type="ECO:0000313" key="3">
    <source>
        <dbReference type="Proteomes" id="UP000319824"/>
    </source>
</evidence>
<dbReference type="AlphaFoldDB" id="A0A559TH85"/>
<gene>
    <name evidence="2" type="ORF">BCL32_2237</name>
</gene>
<organism evidence="2 3">
    <name type="scientific">Rhizobium mongolense USDA 1844</name>
    <dbReference type="NCBI Taxonomy" id="1079460"/>
    <lineage>
        <taxon>Bacteria</taxon>
        <taxon>Pseudomonadati</taxon>
        <taxon>Pseudomonadota</taxon>
        <taxon>Alphaproteobacteria</taxon>
        <taxon>Hyphomicrobiales</taxon>
        <taxon>Rhizobiaceae</taxon>
        <taxon>Rhizobium/Agrobacterium group</taxon>
        <taxon>Rhizobium</taxon>
    </lineage>
</organism>
<sequence length="43" mass="4551">MTNNGKGRSCLKTTARSMRQGTRSTIEKNGAQLGAEITIIGKA</sequence>
<evidence type="ECO:0000313" key="2">
    <source>
        <dbReference type="EMBL" id="TVZ73943.1"/>
    </source>
</evidence>
<feature type="compositionally biased region" description="Polar residues" evidence="1">
    <location>
        <begin position="1"/>
        <end position="24"/>
    </location>
</feature>
<dbReference type="Proteomes" id="UP000319824">
    <property type="component" value="Unassembled WGS sequence"/>
</dbReference>
<name>A0A559TH85_9HYPH</name>